<dbReference type="OrthoDB" id="629393at2"/>
<feature type="domain" description="Protein FecR C-terminal" evidence="3">
    <location>
        <begin position="320"/>
        <end position="386"/>
    </location>
</feature>
<dbReference type="EMBL" id="QTJU01000004">
    <property type="protein sequence ID" value="RFM27754.1"/>
    <property type="molecule type" value="Genomic_DNA"/>
</dbReference>
<dbReference type="PANTHER" id="PTHR30273">
    <property type="entry name" value="PERIPLASMIC SIGNAL SENSOR AND SIGMA FACTOR ACTIVATOR FECR-RELATED"/>
    <property type="match status" value="1"/>
</dbReference>
<dbReference type="Proteomes" id="UP000261284">
    <property type="component" value="Unassembled WGS sequence"/>
</dbReference>
<dbReference type="Gene3D" id="3.55.50.30">
    <property type="match status" value="1"/>
</dbReference>
<dbReference type="InterPro" id="IPR006860">
    <property type="entry name" value="FecR"/>
</dbReference>
<sequence length="388" mass="42041">MMQQQRLRQLLQLRIEQKLTGEEALELDAALADEANAPMIQALLEALYDELPQTHTLAESAADAMFQQVVQPEDKPVMRKRRLRGRYAALLVAGVLLASTGVWLLYKPKHAAVLPLAQKTVTHDVAPGGNKATLTLADGSSIVLDDAGNGTLTQQGNTKVIKLGNGQLAYNTAGGSGKQSLFNTISTPRGGQYQVVLPDGSKVWLNAASTLRFPAAFPATEREVELSGEGYFEVAAATTPFKVKVNNISVDVLGTHFNINAYPDETGTRTTLLQGAVKISSASGQNILKPGEEGAADNNGGIHVKAADTEDAVAWKNGIFSFHGDDVQTVMRALSRWYDVQVSYEGKIPEHRFEGRIWRNYTLAQALAVLQASDVHFKIENRNLVVLP</sequence>
<dbReference type="Pfam" id="PF04773">
    <property type="entry name" value="FecR"/>
    <property type="match status" value="1"/>
</dbReference>
<dbReference type="Pfam" id="PF16344">
    <property type="entry name" value="FecR_C"/>
    <property type="match status" value="1"/>
</dbReference>
<feature type="transmembrane region" description="Helical" evidence="1">
    <location>
        <begin position="87"/>
        <end position="106"/>
    </location>
</feature>
<proteinExistence type="predicted"/>
<reference evidence="4 5" key="1">
    <citation type="submission" date="2018-08" db="EMBL/GenBank/DDBJ databases">
        <title>Chitinophagaceae sp. K23C18032701, a novel bacterium isolated from forest soil.</title>
        <authorList>
            <person name="Wang C."/>
        </authorList>
    </citation>
    <scope>NUCLEOTIDE SEQUENCE [LARGE SCALE GENOMIC DNA]</scope>
    <source>
        <strain evidence="4 5">K23C18032701</strain>
    </source>
</reference>
<protein>
    <submittedName>
        <fullName evidence="4">DUF4974 domain-containing protein</fullName>
    </submittedName>
</protein>
<accession>A0A3E1NIV7</accession>
<dbReference type="InterPro" id="IPR032508">
    <property type="entry name" value="FecR_C"/>
</dbReference>
<feature type="domain" description="FecR protein" evidence="2">
    <location>
        <begin position="184"/>
        <end position="278"/>
    </location>
</feature>
<evidence type="ECO:0000259" key="2">
    <source>
        <dbReference type="Pfam" id="PF04773"/>
    </source>
</evidence>
<comment type="caution">
    <text evidence="4">The sequence shown here is derived from an EMBL/GenBank/DDBJ whole genome shotgun (WGS) entry which is preliminary data.</text>
</comment>
<keyword evidence="5" id="KW-1185">Reference proteome</keyword>
<evidence type="ECO:0000313" key="4">
    <source>
        <dbReference type="EMBL" id="RFM27754.1"/>
    </source>
</evidence>
<keyword evidence="1" id="KW-1133">Transmembrane helix</keyword>
<keyword evidence="1" id="KW-0812">Transmembrane</keyword>
<dbReference type="InterPro" id="IPR012373">
    <property type="entry name" value="Ferrdict_sens_TM"/>
</dbReference>
<keyword evidence="1" id="KW-0472">Membrane</keyword>
<organism evidence="4 5">
    <name type="scientific">Deminuibacter soli</name>
    <dbReference type="NCBI Taxonomy" id="2291815"/>
    <lineage>
        <taxon>Bacteria</taxon>
        <taxon>Pseudomonadati</taxon>
        <taxon>Bacteroidota</taxon>
        <taxon>Chitinophagia</taxon>
        <taxon>Chitinophagales</taxon>
        <taxon>Chitinophagaceae</taxon>
        <taxon>Deminuibacter</taxon>
    </lineage>
</organism>
<evidence type="ECO:0000256" key="1">
    <source>
        <dbReference type="SAM" id="Phobius"/>
    </source>
</evidence>
<gene>
    <name evidence="4" type="ORF">DXN05_13720</name>
</gene>
<evidence type="ECO:0000313" key="5">
    <source>
        <dbReference type="Proteomes" id="UP000261284"/>
    </source>
</evidence>
<dbReference type="AlphaFoldDB" id="A0A3E1NIV7"/>
<dbReference type="PANTHER" id="PTHR30273:SF2">
    <property type="entry name" value="PROTEIN FECR"/>
    <property type="match status" value="1"/>
</dbReference>
<dbReference type="Gene3D" id="2.60.120.1440">
    <property type="match status" value="1"/>
</dbReference>
<name>A0A3E1NIV7_9BACT</name>
<evidence type="ECO:0000259" key="3">
    <source>
        <dbReference type="Pfam" id="PF16344"/>
    </source>
</evidence>
<dbReference type="RefSeq" id="WP_116847831.1">
    <property type="nucleotide sequence ID" value="NZ_QTJU01000004.1"/>
</dbReference>
<dbReference type="GO" id="GO:0016989">
    <property type="term" value="F:sigma factor antagonist activity"/>
    <property type="evidence" value="ECO:0007669"/>
    <property type="project" value="TreeGrafter"/>
</dbReference>